<reference evidence="2" key="1">
    <citation type="submission" date="2016-10" db="EMBL/GenBank/DDBJ databases">
        <authorList>
            <person name="Varghese N."/>
            <person name="Submissions S."/>
        </authorList>
    </citation>
    <scope>NUCLEOTIDE SEQUENCE [LARGE SCALE GENOMIC DNA]</scope>
    <source>
        <strain evidence="2">BL47</strain>
    </source>
</reference>
<dbReference type="Proteomes" id="UP000198704">
    <property type="component" value="Unassembled WGS sequence"/>
</dbReference>
<organism evidence="1 2">
    <name type="scientific">Methylobacterium phyllostachyos</name>
    <dbReference type="NCBI Taxonomy" id="582672"/>
    <lineage>
        <taxon>Bacteria</taxon>
        <taxon>Pseudomonadati</taxon>
        <taxon>Pseudomonadota</taxon>
        <taxon>Alphaproteobacteria</taxon>
        <taxon>Hyphomicrobiales</taxon>
        <taxon>Methylobacteriaceae</taxon>
        <taxon>Methylobacterium</taxon>
    </lineage>
</organism>
<gene>
    <name evidence="1" type="ORF">SAMN05216360_10624</name>
</gene>
<dbReference type="Pfam" id="PF03385">
    <property type="entry name" value="STELLO"/>
    <property type="match status" value="1"/>
</dbReference>
<accession>A0A1G9Z0L5</accession>
<sequence length="333" mass="37698">MSEKYAVVITTINSPTRAIVEIARDAPQLNAQFVIVGDSKSPAGFHQDGALYLDLEAQRHSGFRYGAVAPAKHYARKNVGYLRAIADGATVLIETDDDNIPRPEFWAPRSATVKARIHEAAEWTNVYAWFSGQPIWPRGLPLDKVRVSPPAIDTLSEVEVYCPIQQGLADENPDVDAIYRLVLPLPLDFEQREPVALRHSWCPFNSQNTTFFKPAFPLLYLPYYCSFRMTDIWRSFVAQRIAYANDWGVLFHSATVFQERNEHDLMRDFEEEIPGYLHNTRIRNTLCGLDIPIGEAEIPAAMRLCYQALIDIGVVGAEEMGLLEAWLEDLSRL</sequence>
<evidence type="ECO:0000313" key="1">
    <source>
        <dbReference type="EMBL" id="SDN14166.1"/>
    </source>
</evidence>
<evidence type="ECO:0008006" key="3">
    <source>
        <dbReference type="Google" id="ProtNLM"/>
    </source>
</evidence>
<dbReference type="PANTHER" id="PTHR31362">
    <property type="entry name" value="GLYCOSYLTRANSFERASE STELLO1-RELATED"/>
    <property type="match status" value="1"/>
</dbReference>
<name>A0A1G9Z0L5_9HYPH</name>
<proteinExistence type="predicted"/>
<protein>
    <recommendedName>
        <fullName evidence="3">DUF288 domain-containing protein</fullName>
    </recommendedName>
</protein>
<dbReference type="STRING" id="582672.SAMN05216360_10624"/>
<dbReference type="OrthoDB" id="446056at2"/>
<evidence type="ECO:0000313" key="2">
    <source>
        <dbReference type="Proteomes" id="UP000198704"/>
    </source>
</evidence>
<dbReference type="RefSeq" id="WP_091715742.1">
    <property type="nucleotide sequence ID" value="NZ_FNHS01000006.1"/>
</dbReference>
<dbReference type="EMBL" id="FNHS01000006">
    <property type="protein sequence ID" value="SDN14166.1"/>
    <property type="molecule type" value="Genomic_DNA"/>
</dbReference>
<dbReference type="PANTHER" id="PTHR31362:SF0">
    <property type="entry name" value="EXOSTOSIN DOMAIN-CONTAINING PROTEIN-RELATED"/>
    <property type="match status" value="1"/>
</dbReference>
<dbReference type="InterPro" id="IPR005049">
    <property type="entry name" value="STL-like"/>
</dbReference>
<dbReference type="AlphaFoldDB" id="A0A1G9Z0L5"/>
<keyword evidence="2" id="KW-1185">Reference proteome</keyword>